<feature type="domain" description="COP9 signalosome complex subunit 3 N-terminal helical repeats" evidence="3">
    <location>
        <begin position="208"/>
        <end position="279"/>
    </location>
</feature>
<dbReference type="eggNOG" id="KOG2582">
    <property type="taxonomic scope" value="Eukaryota"/>
</dbReference>
<evidence type="ECO:0000256" key="1">
    <source>
        <dbReference type="ARBA" id="ARBA00022490"/>
    </source>
</evidence>
<accession>A0A066X2A8</accession>
<feature type="domain" description="COP9 signalosome complex subunit 3 N-terminal helical repeats" evidence="3">
    <location>
        <begin position="36"/>
        <end position="168"/>
    </location>
</feature>
<sequence>MEEVLLYFKHDNYATNEVYDKTVKNHITKITRLFKDQSAAIVANAPQLLQIVKPDRHSISYLAILNTLKHIDEASFPISGDAFREHVARFLLSYDARQIRYVGDVFYHLVKDVVECKLFPARQSIEIVVAALKRLDPDSAMLTSLHIAVVKLAYETTNWDEVLPIIEKPWVFLPGMKDQSRAKYLCDLTASPAAYISPSTQLTDHLTRENVMEHEYVSAMIFTAKKKWADAHNAYQRIVTWPSRESSVSKLMTDSHKRWILTGLLALGQTPALPSHVSPSAQKSYVALSKPYADVAAQFPTTNVEQFKVEIEKGAETWVTDQTTTLIKEVVMAYQKWQILGLADVYHKISISEIRQQTLSAETAQNLGTDGEVEELLQEMVNIGMLQGSLEACPDGSKCLTFLPSDKEIEYTEYQNKIKDDSRIKALNKLTEVSDARLAASKDYAKHILREQKRQDKDGGQSQNVELGFDASIEDEDLMSGLRQD</sequence>
<comment type="caution">
    <text evidence="4">The sequence shown here is derived from an EMBL/GenBank/DDBJ whole genome shotgun (WGS) entry which is preliminary data.</text>
</comment>
<dbReference type="InterPro" id="IPR050756">
    <property type="entry name" value="CSN3"/>
</dbReference>
<protein>
    <submittedName>
        <fullName evidence="4">Putative COP9 signalosome complex subunit 3</fullName>
    </submittedName>
</protein>
<dbReference type="GO" id="GO:0008180">
    <property type="term" value="C:COP9 signalosome"/>
    <property type="evidence" value="ECO:0007669"/>
    <property type="project" value="TreeGrafter"/>
</dbReference>
<evidence type="ECO:0000313" key="4">
    <source>
        <dbReference type="EMBL" id="KDN60140.1"/>
    </source>
</evidence>
<dbReference type="OrthoDB" id="29061at2759"/>
<evidence type="ECO:0000259" key="3">
    <source>
        <dbReference type="Pfam" id="PF22788"/>
    </source>
</evidence>
<gene>
    <name evidence="4" type="ORF">CSUB01_02799</name>
</gene>
<dbReference type="STRING" id="1173701.A0A066X2A8"/>
<feature type="region of interest" description="Disordered" evidence="2">
    <location>
        <begin position="451"/>
        <end position="485"/>
    </location>
</feature>
<reference evidence="5" key="1">
    <citation type="journal article" date="2014" name="Genome Announc.">
        <title>Draft genome sequence of Colletotrichum sublineola, a destructive pathogen of cultivated sorghum.</title>
        <authorList>
            <person name="Baroncelli R."/>
            <person name="Sanz-Martin J.M."/>
            <person name="Rech G.E."/>
            <person name="Sukno S.A."/>
            <person name="Thon M.R."/>
        </authorList>
    </citation>
    <scope>NUCLEOTIDE SEQUENCE [LARGE SCALE GENOMIC DNA]</scope>
    <source>
        <strain evidence="5">TX430BB</strain>
    </source>
</reference>
<keyword evidence="1" id="KW-0963">Cytoplasm</keyword>
<organism evidence="4 5">
    <name type="scientific">Colletotrichum sublineola</name>
    <name type="common">Sorghum anthracnose fungus</name>
    <dbReference type="NCBI Taxonomy" id="1173701"/>
    <lineage>
        <taxon>Eukaryota</taxon>
        <taxon>Fungi</taxon>
        <taxon>Dikarya</taxon>
        <taxon>Ascomycota</taxon>
        <taxon>Pezizomycotina</taxon>
        <taxon>Sordariomycetes</taxon>
        <taxon>Hypocreomycetidae</taxon>
        <taxon>Glomerellales</taxon>
        <taxon>Glomerellaceae</taxon>
        <taxon>Colletotrichum</taxon>
        <taxon>Colletotrichum graminicola species complex</taxon>
    </lineage>
</organism>
<evidence type="ECO:0000256" key="2">
    <source>
        <dbReference type="SAM" id="MobiDB-lite"/>
    </source>
</evidence>
<proteinExistence type="predicted"/>
<name>A0A066X2A8_COLSU</name>
<dbReference type="PANTHER" id="PTHR10758">
    <property type="entry name" value="26S PROTEASOME NON-ATPASE REGULATORY SUBUNIT 3/COP9 SIGNALOSOME COMPLEX SUBUNIT 3"/>
    <property type="match status" value="1"/>
</dbReference>
<dbReference type="Proteomes" id="UP000027238">
    <property type="component" value="Unassembled WGS sequence"/>
</dbReference>
<dbReference type="Pfam" id="PF22788">
    <property type="entry name" value="COP9_hel_rpt"/>
    <property type="match status" value="2"/>
</dbReference>
<evidence type="ECO:0000313" key="5">
    <source>
        <dbReference type="Proteomes" id="UP000027238"/>
    </source>
</evidence>
<dbReference type="PANTHER" id="PTHR10758:SF1">
    <property type="entry name" value="COP9 SIGNALOSOME COMPLEX SUBUNIT 3"/>
    <property type="match status" value="1"/>
</dbReference>
<dbReference type="InterPro" id="IPR055089">
    <property type="entry name" value="COP9_N"/>
</dbReference>
<dbReference type="AlphaFoldDB" id="A0A066X2A8"/>
<dbReference type="OMA" id="NHYHDLV"/>
<dbReference type="HOGENOM" id="CLU_028825_1_0_1"/>
<dbReference type="GO" id="GO:0006511">
    <property type="term" value="P:ubiquitin-dependent protein catabolic process"/>
    <property type="evidence" value="ECO:0007669"/>
    <property type="project" value="TreeGrafter"/>
</dbReference>
<dbReference type="EMBL" id="JMSE01001547">
    <property type="protein sequence ID" value="KDN60140.1"/>
    <property type="molecule type" value="Genomic_DNA"/>
</dbReference>
<keyword evidence="5" id="KW-1185">Reference proteome</keyword>